<dbReference type="GO" id="GO:0005930">
    <property type="term" value="C:axoneme"/>
    <property type="evidence" value="ECO:0007669"/>
    <property type="project" value="UniProtKB-SubCell"/>
</dbReference>
<evidence type="ECO:0000313" key="3">
    <source>
        <dbReference type="Proteomes" id="UP000256970"/>
    </source>
</evidence>
<keyword evidence="3" id="KW-1185">Reference proteome</keyword>
<name>A0A383WPB8_TETOB</name>
<evidence type="ECO:0000256" key="1">
    <source>
        <dbReference type="ARBA" id="ARBA00004430"/>
    </source>
</evidence>
<accession>A0A383WPB8</accession>
<proteinExistence type="predicted"/>
<reference evidence="2 3" key="1">
    <citation type="submission" date="2016-10" db="EMBL/GenBank/DDBJ databases">
        <authorList>
            <person name="Cai Z."/>
        </authorList>
    </citation>
    <scope>NUCLEOTIDE SEQUENCE [LARGE SCALE GENOMIC DNA]</scope>
</reference>
<dbReference type="STRING" id="3088.A0A383WPB8"/>
<dbReference type="Gene3D" id="3.80.10.10">
    <property type="entry name" value="Ribonuclease Inhibitor"/>
    <property type="match status" value="1"/>
</dbReference>
<dbReference type="Proteomes" id="UP000256970">
    <property type="component" value="Unassembled WGS sequence"/>
</dbReference>
<comment type="subcellular location">
    <subcellularLocation>
        <location evidence="1">Cytoplasm</location>
        <location evidence="1">Cytoskeleton</location>
        <location evidence="1">Cilium axoneme</location>
    </subcellularLocation>
</comment>
<dbReference type="EMBL" id="FNXT01001350">
    <property type="protein sequence ID" value="SZX79052.1"/>
    <property type="molecule type" value="Genomic_DNA"/>
</dbReference>
<protein>
    <submittedName>
        <fullName evidence="2">Uncharacterized protein</fullName>
    </submittedName>
</protein>
<dbReference type="PANTHER" id="PTHR45752">
    <property type="entry name" value="LEUCINE-RICH REPEAT-CONTAINING"/>
    <property type="match status" value="1"/>
</dbReference>
<organism evidence="2 3">
    <name type="scientific">Tetradesmus obliquus</name>
    <name type="common">Green alga</name>
    <name type="synonym">Acutodesmus obliquus</name>
    <dbReference type="NCBI Taxonomy" id="3088"/>
    <lineage>
        <taxon>Eukaryota</taxon>
        <taxon>Viridiplantae</taxon>
        <taxon>Chlorophyta</taxon>
        <taxon>core chlorophytes</taxon>
        <taxon>Chlorophyceae</taxon>
        <taxon>CS clade</taxon>
        <taxon>Sphaeropleales</taxon>
        <taxon>Scenedesmaceae</taxon>
        <taxon>Tetradesmus</taxon>
    </lineage>
</organism>
<sequence length="407" mass="43770">MLADLPAHSLTALDLEFQLSIGADGRALSALLARLSSLQQLRLSTVDGCVSIPGSCVAGIASLSQLTQLELAGSWKEVGEPLQQQLQQPLPLRRLKLRLPLPPRLNMSSLTSLQEFEMSSELRQGSVLPAQLQRLRLHDCSATSGVTALQQLQQLSLGVHFEDREQLLGLAQLPRLRLLALNYSAAAPAAATAPAWQQLPQLQELSVVFQYVDFPRAQQMEGILAGIMACTQLTKLELAVGHKLGGQAADGAADDDADAGRVFPIAVCDSLADLARLRSLTIPMPSWMVPADALALTALTALTHLDLSGAGNGVDDLVASALACSLKQLRHLDLTFCQLEHMACMAAISHLSELTFLGLIRVGEAYERALMQLTNLPCLQRLSLSQDVGVSEDVIGGIYAAMRQRRR</sequence>
<dbReference type="InterPro" id="IPR032675">
    <property type="entry name" value="LRR_dom_sf"/>
</dbReference>
<dbReference type="PANTHER" id="PTHR45752:SF187">
    <property type="entry name" value="LEUCINE-RICH REPEAT AND IQ DOMAIN-CONTAINING PROTEIN 4"/>
    <property type="match status" value="1"/>
</dbReference>
<dbReference type="SUPFAM" id="SSF52047">
    <property type="entry name" value="RNI-like"/>
    <property type="match status" value="1"/>
</dbReference>
<dbReference type="AlphaFoldDB" id="A0A383WPB8"/>
<evidence type="ECO:0000313" key="2">
    <source>
        <dbReference type="EMBL" id="SZX79052.1"/>
    </source>
</evidence>
<dbReference type="InterPro" id="IPR050715">
    <property type="entry name" value="LRR-SigEffector_domain"/>
</dbReference>
<gene>
    <name evidence="2" type="ORF">BQ4739_LOCUS19345</name>
</gene>